<dbReference type="EMBL" id="BAAATD010000006">
    <property type="protein sequence ID" value="GAA2606262.1"/>
    <property type="molecule type" value="Genomic_DNA"/>
</dbReference>
<sequence length="291" mass="31761">MKGVLTRFAARSNLLHRTLDRRTAATAYTGSSLQMELAKYRVFKANRVRFQQARYGAIVGATPKFSAHPKWFFAAMTDRGTRPAVRDIVVFVQDKPGGPWLAAYTPLATKPVSGPLVPGIDVADVPDVVPPGDPSLAMPPVQVSAALADVINQGGRSPHLRAFAVPAWAKTKRTSLMSDRKTFRSLGWRGEASYSASQAPVYAVRTKSGGALVWTAVELKEDFRRAGGGRGVTWKHSTWGDLFKPFTGRSSMKKAITTVERIEVLAYVPPRGRGKVRFLANRWAPIAITGN</sequence>
<dbReference type="InterPro" id="IPR058407">
    <property type="entry name" value="DUF8094"/>
</dbReference>
<organism evidence="2 3">
    <name type="scientific">Actinomadura fulvescens</name>
    <dbReference type="NCBI Taxonomy" id="46160"/>
    <lineage>
        <taxon>Bacteria</taxon>
        <taxon>Bacillati</taxon>
        <taxon>Actinomycetota</taxon>
        <taxon>Actinomycetes</taxon>
        <taxon>Streptosporangiales</taxon>
        <taxon>Thermomonosporaceae</taxon>
        <taxon>Actinomadura</taxon>
    </lineage>
</organism>
<evidence type="ECO:0000313" key="3">
    <source>
        <dbReference type="Proteomes" id="UP001501509"/>
    </source>
</evidence>
<name>A0ABN3Q147_9ACTN</name>
<proteinExistence type="predicted"/>
<dbReference type="Pfam" id="PF26366">
    <property type="entry name" value="DUF8094"/>
    <property type="match status" value="1"/>
</dbReference>
<feature type="domain" description="DUF8094" evidence="1">
    <location>
        <begin position="4"/>
        <end position="282"/>
    </location>
</feature>
<comment type="caution">
    <text evidence="2">The sequence shown here is derived from an EMBL/GenBank/DDBJ whole genome shotgun (WGS) entry which is preliminary data.</text>
</comment>
<protein>
    <recommendedName>
        <fullName evidence="1">DUF8094 domain-containing protein</fullName>
    </recommendedName>
</protein>
<dbReference type="Proteomes" id="UP001501509">
    <property type="component" value="Unassembled WGS sequence"/>
</dbReference>
<accession>A0ABN3Q147</accession>
<reference evidence="2 3" key="1">
    <citation type="journal article" date="2019" name="Int. J. Syst. Evol. Microbiol.">
        <title>The Global Catalogue of Microorganisms (GCM) 10K type strain sequencing project: providing services to taxonomists for standard genome sequencing and annotation.</title>
        <authorList>
            <consortium name="The Broad Institute Genomics Platform"/>
            <consortium name="The Broad Institute Genome Sequencing Center for Infectious Disease"/>
            <person name="Wu L."/>
            <person name="Ma J."/>
        </authorList>
    </citation>
    <scope>NUCLEOTIDE SEQUENCE [LARGE SCALE GENOMIC DNA]</scope>
    <source>
        <strain evidence="2 3">JCM 6833</strain>
    </source>
</reference>
<gene>
    <name evidence="2" type="ORF">GCM10010411_45540</name>
</gene>
<evidence type="ECO:0000259" key="1">
    <source>
        <dbReference type="Pfam" id="PF26366"/>
    </source>
</evidence>
<keyword evidence="3" id="KW-1185">Reference proteome</keyword>
<evidence type="ECO:0000313" key="2">
    <source>
        <dbReference type="EMBL" id="GAA2606262.1"/>
    </source>
</evidence>